<organism evidence="2 3">
    <name type="scientific">Arcticibacterium luteifluviistationis</name>
    <dbReference type="NCBI Taxonomy" id="1784714"/>
    <lineage>
        <taxon>Bacteria</taxon>
        <taxon>Pseudomonadati</taxon>
        <taxon>Bacteroidota</taxon>
        <taxon>Cytophagia</taxon>
        <taxon>Cytophagales</taxon>
        <taxon>Leadbetterellaceae</taxon>
        <taxon>Arcticibacterium</taxon>
    </lineage>
</organism>
<dbReference type="SUPFAM" id="SSF55729">
    <property type="entry name" value="Acyl-CoA N-acyltransferases (Nat)"/>
    <property type="match status" value="1"/>
</dbReference>
<dbReference type="GO" id="GO:0016747">
    <property type="term" value="F:acyltransferase activity, transferring groups other than amino-acyl groups"/>
    <property type="evidence" value="ECO:0007669"/>
    <property type="project" value="InterPro"/>
</dbReference>
<feature type="domain" description="N-acetyltransferase" evidence="1">
    <location>
        <begin position="1"/>
        <end position="153"/>
    </location>
</feature>
<evidence type="ECO:0000313" key="3">
    <source>
        <dbReference type="Proteomes" id="UP000249873"/>
    </source>
</evidence>
<proteinExistence type="predicted"/>
<dbReference type="EMBL" id="CP029480">
    <property type="protein sequence ID" value="AWV98421.1"/>
    <property type="molecule type" value="Genomic_DNA"/>
</dbReference>
<dbReference type="PROSITE" id="PS51186">
    <property type="entry name" value="GNAT"/>
    <property type="match status" value="1"/>
</dbReference>
<dbReference type="PANTHER" id="PTHR43305:SF1">
    <property type="entry name" value="FAMILY N-ACETYLTRANSFERASE, PUTATIVE (AFU_ORTHOLOGUE AFUA_2G01380)-RELATED"/>
    <property type="match status" value="1"/>
</dbReference>
<dbReference type="Pfam" id="PF00583">
    <property type="entry name" value="Acetyltransf_1"/>
    <property type="match status" value="1"/>
</dbReference>
<accession>A0A2Z4GBC2</accession>
<keyword evidence="2" id="KW-0808">Transferase</keyword>
<protein>
    <submittedName>
        <fullName evidence="2">GNAT family N-acetyltransferase</fullName>
    </submittedName>
</protein>
<name>A0A2Z4GBC2_9BACT</name>
<dbReference type="AlphaFoldDB" id="A0A2Z4GBC2"/>
<evidence type="ECO:0000259" key="1">
    <source>
        <dbReference type="PROSITE" id="PS51186"/>
    </source>
</evidence>
<sequence>MIIRKALPSEMEIVRTLFKEYALELNVDLCFQSFDEELENLPGVYAEPIGCILVLENTKSELQGVVGLKKLEDGVCEMKRLYVAPDARKDGNGRKMAIALLEEAKAKNYKIMKLDTIERLVPAVKLYEKLGFVKTEAYNYNPDGTVLYFQKEL</sequence>
<reference evidence="2 3" key="1">
    <citation type="submission" date="2018-05" db="EMBL/GenBank/DDBJ databases">
        <title>Complete genome sequence of Arcticibacterium luteifluviistationis SM1504T, a cytophagaceae bacterium isolated from Arctic surface seawater.</title>
        <authorList>
            <person name="Li Y."/>
            <person name="Qin Q.-L."/>
        </authorList>
    </citation>
    <scope>NUCLEOTIDE SEQUENCE [LARGE SCALE GENOMIC DNA]</scope>
    <source>
        <strain evidence="2 3">SM1504</strain>
    </source>
</reference>
<dbReference type="Proteomes" id="UP000249873">
    <property type="component" value="Chromosome"/>
</dbReference>
<dbReference type="InterPro" id="IPR000182">
    <property type="entry name" value="GNAT_dom"/>
</dbReference>
<keyword evidence="3" id="KW-1185">Reference proteome</keyword>
<dbReference type="CDD" id="cd04301">
    <property type="entry name" value="NAT_SF"/>
    <property type="match status" value="1"/>
</dbReference>
<gene>
    <name evidence="2" type="ORF">DJ013_09640</name>
</gene>
<evidence type="ECO:0000313" key="2">
    <source>
        <dbReference type="EMBL" id="AWV98421.1"/>
    </source>
</evidence>
<dbReference type="KEGG" id="als:DJ013_09640"/>
<dbReference type="PANTHER" id="PTHR43305">
    <property type="entry name" value="FAMILY N-ACETYLTRANSFERASE, PUTATIVE (AFU_ORTHOLOGUE AFUA_2G01380)-RELATED"/>
    <property type="match status" value="1"/>
</dbReference>
<dbReference type="InterPro" id="IPR052777">
    <property type="entry name" value="Acetyltransferase_Enz"/>
</dbReference>
<dbReference type="OrthoDB" id="9803233at2"/>
<dbReference type="InterPro" id="IPR016181">
    <property type="entry name" value="Acyl_CoA_acyltransferase"/>
</dbReference>
<dbReference type="Gene3D" id="3.40.630.30">
    <property type="match status" value="1"/>
</dbReference>
<dbReference type="RefSeq" id="WP_111371614.1">
    <property type="nucleotide sequence ID" value="NZ_CP029480.1"/>
</dbReference>